<dbReference type="Proteomes" id="UP000293562">
    <property type="component" value="Unassembled WGS sequence"/>
</dbReference>
<evidence type="ECO:0000313" key="4">
    <source>
        <dbReference type="Proteomes" id="UP000293562"/>
    </source>
</evidence>
<dbReference type="OrthoDB" id="663559at2"/>
<sequence length="361" mass="40871">MRTINRDNYEEFFIDYIEGELNAEENLALQSFLALNPDLHDELDEMCDFDFTLESADFNANKPALKDIPFQTNFDDFCIALIENDLDTYDKKAFEEFVAENPDKQVDLDLYFKTKLKADTTLIYKDKKGLKRRNKGLVIKQFIYTSLAAAASIAILFTVWTSEIEKNPGDTQYNQFSQNTPIQISTPDSVKKGITQELETEKNSEDISKTKKSKETTPNKIKGKIQNKQINKMDALPIKAAISPKQVVDKIEVKQLIAENKVVPIKNSTELNLKLITHKEITPEKTENTGLAMLGLSWKASKGDDEVKEKSTLLKIASYGVNKIGKLAGKKINLEKKYDPKTDKTRVAFNTYGIGFSTPVK</sequence>
<comment type="caution">
    <text evidence="3">The sequence shown here is derived from an EMBL/GenBank/DDBJ whole genome shotgun (WGS) entry which is preliminary data.</text>
</comment>
<gene>
    <name evidence="3" type="ORF">EV201_2003</name>
</gene>
<reference evidence="3 4" key="1">
    <citation type="submission" date="2019-02" db="EMBL/GenBank/DDBJ databases">
        <title>Genomic Encyclopedia of Type Strains, Phase IV (KMG-IV): sequencing the most valuable type-strain genomes for metagenomic binning, comparative biology and taxonomic classification.</title>
        <authorList>
            <person name="Goeker M."/>
        </authorList>
    </citation>
    <scope>NUCLEOTIDE SEQUENCE [LARGE SCALE GENOMIC DNA]</scope>
    <source>
        <strain evidence="3 4">DSM 28825</strain>
    </source>
</reference>
<accession>A0A4Q7VM04</accession>
<keyword evidence="2" id="KW-1133">Transmembrane helix</keyword>
<organism evidence="3 4">
    <name type="scientific">Ancylomarina subtilis</name>
    <dbReference type="NCBI Taxonomy" id="1639035"/>
    <lineage>
        <taxon>Bacteria</taxon>
        <taxon>Pseudomonadati</taxon>
        <taxon>Bacteroidota</taxon>
        <taxon>Bacteroidia</taxon>
        <taxon>Marinilabiliales</taxon>
        <taxon>Marinifilaceae</taxon>
        <taxon>Ancylomarina</taxon>
    </lineage>
</organism>
<dbReference type="RefSeq" id="WP_130307368.1">
    <property type="nucleotide sequence ID" value="NZ_SHKN01000001.1"/>
</dbReference>
<proteinExistence type="predicted"/>
<dbReference type="EMBL" id="SHKN01000001">
    <property type="protein sequence ID" value="RZT97336.1"/>
    <property type="molecule type" value="Genomic_DNA"/>
</dbReference>
<feature type="region of interest" description="Disordered" evidence="1">
    <location>
        <begin position="200"/>
        <end position="221"/>
    </location>
</feature>
<protein>
    <submittedName>
        <fullName evidence="3">Uncharacterized protein</fullName>
    </submittedName>
</protein>
<keyword evidence="4" id="KW-1185">Reference proteome</keyword>
<dbReference type="AlphaFoldDB" id="A0A4Q7VM04"/>
<feature type="transmembrane region" description="Helical" evidence="2">
    <location>
        <begin position="137"/>
        <end position="160"/>
    </location>
</feature>
<evidence type="ECO:0000256" key="2">
    <source>
        <dbReference type="SAM" id="Phobius"/>
    </source>
</evidence>
<keyword evidence="2" id="KW-0812">Transmembrane</keyword>
<evidence type="ECO:0000313" key="3">
    <source>
        <dbReference type="EMBL" id="RZT97336.1"/>
    </source>
</evidence>
<feature type="compositionally biased region" description="Basic and acidic residues" evidence="1">
    <location>
        <begin position="200"/>
        <end position="217"/>
    </location>
</feature>
<evidence type="ECO:0000256" key="1">
    <source>
        <dbReference type="SAM" id="MobiDB-lite"/>
    </source>
</evidence>
<name>A0A4Q7VM04_9BACT</name>
<keyword evidence="2" id="KW-0472">Membrane</keyword>